<accession>A0A0F3GVH5</accession>
<feature type="transmembrane region" description="Helical" evidence="1">
    <location>
        <begin position="6"/>
        <end position="24"/>
    </location>
</feature>
<sequence>VRKESRTVGHVFVTMLAYILVHEFNKRTSHIKMMPKQYLWAFLVNLTKYTYY</sequence>
<dbReference type="Proteomes" id="UP000033423">
    <property type="component" value="Unassembled WGS sequence"/>
</dbReference>
<keyword evidence="1" id="KW-1133">Transmembrane helix</keyword>
<protein>
    <submittedName>
        <fullName evidence="2">Uncharacterized protein</fullName>
    </submittedName>
</protein>
<gene>
    <name evidence="2" type="ORF">MBAV_001921</name>
</gene>
<feature type="non-terminal residue" evidence="2">
    <location>
        <position position="1"/>
    </location>
</feature>
<organism evidence="2 3">
    <name type="scientific">Candidatus Magnetobacterium bavaricum</name>
    <dbReference type="NCBI Taxonomy" id="29290"/>
    <lineage>
        <taxon>Bacteria</taxon>
        <taxon>Pseudomonadati</taxon>
        <taxon>Nitrospirota</taxon>
        <taxon>Thermodesulfovibrionia</taxon>
        <taxon>Thermodesulfovibrionales</taxon>
        <taxon>Candidatus Magnetobacteriaceae</taxon>
        <taxon>Candidatus Magnetobacterium</taxon>
    </lineage>
</organism>
<reference evidence="2 3" key="1">
    <citation type="submission" date="2015-02" db="EMBL/GenBank/DDBJ databases">
        <title>Single-cell genomics of uncultivated deep-branching MTB reveals a conserved set of magnetosome genes.</title>
        <authorList>
            <person name="Kolinko S."/>
            <person name="Richter M."/>
            <person name="Glockner F.O."/>
            <person name="Brachmann A."/>
            <person name="Schuler D."/>
        </authorList>
    </citation>
    <scope>NUCLEOTIDE SEQUENCE [LARGE SCALE GENOMIC DNA]</scope>
    <source>
        <strain evidence="2">TM-1</strain>
    </source>
</reference>
<keyword evidence="1" id="KW-0812">Transmembrane</keyword>
<evidence type="ECO:0000313" key="3">
    <source>
        <dbReference type="Proteomes" id="UP000033423"/>
    </source>
</evidence>
<keyword evidence="3" id="KW-1185">Reference proteome</keyword>
<name>A0A0F3GVH5_9BACT</name>
<evidence type="ECO:0000313" key="2">
    <source>
        <dbReference type="EMBL" id="KJU85885.1"/>
    </source>
</evidence>
<dbReference type="EMBL" id="LACI01000822">
    <property type="protein sequence ID" value="KJU85885.1"/>
    <property type="molecule type" value="Genomic_DNA"/>
</dbReference>
<evidence type="ECO:0000256" key="1">
    <source>
        <dbReference type="SAM" id="Phobius"/>
    </source>
</evidence>
<dbReference type="AlphaFoldDB" id="A0A0F3GVH5"/>
<proteinExistence type="predicted"/>
<comment type="caution">
    <text evidence="2">The sequence shown here is derived from an EMBL/GenBank/DDBJ whole genome shotgun (WGS) entry which is preliminary data.</text>
</comment>
<keyword evidence="1" id="KW-0472">Membrane</keyword>